<gene>
    <name evidence="1" type="ORF">E4O92_15485</name>
</gene>
<dbReference type="InterPro" id="IPR007446">
    <property type="entry name" value="PilP"/>
</dbReference>
<dbReference type="PIRSF" id="PIRSF016481">
    <property type="entry name" value="Pilus_assembly_PilP"/>
    <property type="match status" value="1"/>
</dbReference>
<accession>A0A4Y9T1F0</accession>
<dbReference type="Proteomes" id="UP000297258">
    <property type="component" value="Unassembled WGS sequence"/>
</dbReference>
<dbReference type="Pfam" id="PF04351">
    <property type="entry name" value="PilP"/>
    <property type="match status" value="1"/>
</dbReference>
<dbReference type="EMBL" id="SPUM01000107">
    <property type="protein sequence ID" value="TFW30826.1"/>
    <property type="molecule type" value="Genomic_DNA"/>
</dbReference>
<comment type="caution">
    <text evidence="1">The sequence shown here is derived from an EMBL/GenBank/DDBJ whole genome shotgun (WGS) entry which is preliminary data.</text>
</comment>
<dbReference type="AlphaFoldDB" id="A0A4Y9T1F0"/>
<name>A0A4Y9T1F0_9BURK</name>
<dbReference type="PROSITE" id="PS51257">
    <property type="entry name" value="PROKAR_LIPOPROTEIN"/>
    <property type="match status" value="1"/>
</dbReference>
<sequence length="178" mass="19797">MARTTILALAALLLAGCGDSDVKEVRDWMAQVRKETKPGVKPLPEPKEFIPYAYKLRDAVDPFSPNKLQVELANGAEASENPLKPDSRRPRELLEQYPLDTMHLVGTLHKAGVGYGLVQIDKNVYKVKAGQRIGENYGLVTRVTENAIDIKETVQDAAGEWVERKTRLELQVSKESGK</sequence>
<protein>
    <submittedName>
        <fullName evidence="1">Pilus assembly protein PilP</fullName>
    </submittedName>
</protein>
<organism evidence="1 2">
    <name type="scientific">Massilia horti</name>
    <dbReference type="NCBI Taxonomy" id="2562153"/>
    <lineage>
        <taxon>Bacteria</taxon>
        <taxon>Pseudomonadati</taxon>
        <taxon>Pseudomonadota</taxon>
        <taxon>Betaproteobacteria</taxon>
        <taxon>Burkholderiales</taxon>
        <taxon>Oxalobacteraceae</taxon>
        <taxon>Telluria group</taxon>
        <taxon>Massilia</taxon>
    </lineage>
</organism>
<keyword evidence="2" id="KW-1185">Reference proteome</keyword>
<dbReference type="OrthoDB" id="5296580at2"/>
<evidence type="ECO:0000313" key="1">
    <source>
        <dbReference type="EMBL" id="TFW30826.1"/>
    </source>
</evidence>
<evidence type="ECO:0000313" key="2">
    <source>
        <dbReference type="Proteomes" id="UP000297258"/>
    </source>
</evidence>
<proteinExistence type="predicted"/>
<reference evidence="1 2" key="1">
    <citation type="submission" date="2019-03" db="EMBL/GenBank/DDBJ databases">
        <title>Draft genome of Massilia hortus sp. nov., a novel bacterial species of the Oxalobacteraceae family.</title>
        <authorList>
            <person name="Peta V."/>
            <person name="Raths R."/>
            <person name="Bucking H."/>
        </authorList>
    </citation>
    <scope>NUCLEOTIDE SEQUENCE [LARGE SCALE GENOMIC DNA]</scope>
    <source>
        <strain evidence="1 2">ONC3</strain>
    </source>
</reference>
<dbReference type="Gene3D" id="2.30.30.830">
    <property type="match status" value="1"/>
</dbReference>